<dbReference type="GO" id="GO:0005975">
    <property type="term" value="P:carbohydrate metabolic process"/>
    <property type="evidence" value="ECO:0007669"/>
    <property type="project" value="InterPro"/>
</dbReference>
<dbReference type="GO" id="GO:0046872">
    <property type="term" value="F:metal ion binding"/>
    <property type="evidence" value="ECO:0007669"/>
    <property type="project" value="UniProtKB-KW"/>
</dbReference>
<dbReference type="Pfam" id="PF00408">
    <property type="entry name" value="PGM_PMM_IV"/>
    <property type="match status" value="1"/>
</dbReference>
<keyword evidence="6 11" id="KW-0413">Isomerase</keyword>
<dbReference type="EMBL" id="CP000386">
    <property type="protein sequence ID" value="ABG04100.1"/>
    <property type="molecule type" value="Genomic_DNA"/>
</dbReference>
<evidence type="ECO:0000259" key="10">
    <source>
        <dbReference type="Pfam" id="PF02880"/>
    </source>
</evidence>
<evidence type="ECO:0000259" key="9">
    <source>
        <dbReference type="Pfam" id="PF02879"/>
    </source>
</evidence>
<dbReference type="PANTHER" id="PTHR43771">
    <property type="entry name" value="PHOSPHOMANNOMUTASE"/>
    <property type="match status" value="1"/>
</dbReference>
<comment type="similarity">
    <text evidence="2">Belongs to the phosphohexose mutase family.</text>
</comment>
<proteinExistence type="inferred from homology"/>
<dbReference type="InterPro" id="IPR005846">
    <property type="entry name" value="A-D-PHexomutase_a/b/a-III"/>
</dbReference>
<evidence type="ECO:0000313" key="11">
    <source>
        <dbReference type="EMBL" id="ABG04100.1"/>
    </source>
</evidence>
<dbReference type="PRINTS" id="PR00509">
    <property type="entry name" value="PGMPMM"/>
</dbReference>
<keyword evidence="5" id="KW-0460">Magnesium</keyword>
<name>Q1AWX8_RUBXD</name>
<comment type="cofactor">
    <cofactor evidence="1">
        <name>Mg(2+)</name>
        <dbReference type="ChEBI" id="CHEBI:18420"/>
    </cofactor>
</comment>
<evidence type="ECO:0000256" key="6">
    <source>
        <dbReference type="ARBA" id="ARBA00023235"/>
    </source>
</evidence>
<dbReference type="EC" id="5.4.2.8" evidence="11"/>
<evidence type="ECO:0000256" key="3">
    <source>
        <dbReference type="ARBA" id="ARBA00022553"/>
    </source>
</evidence>
<evidence type="ECO:0000259" key="7">
    <source>
        <dbReference type="Pfam" id="PF00408"/>
    </source>
</evidence>
<keyword evidence="3" id="KW-0597">Phosphoprotein</keyword>
<dbReference type="GO" id="GO:0004615">
    <property type="term" value="F:phosphomannomutase activity"/>
    <property type="evidence" value="ECO:0007669"/>
    <property type="project" value="UniProtKB-EC"/>
</dbReference>
<dbReference type="InterPro" id="IPR036900">
    <property type="entry name" value="A-D-PHexomutase_C_sf"/>
</dbReference>
<evidence type="ECO:0000256" key="1">
    <source>
        <dbReference type="ARBA" id="ARBA00001946"/>
    </source>
</evidence>
<dbReference type="PhylomeDB" id="Q1AWX8"/>
<dbReference type="SUPFAM" id="SSF55957">
    <property type="entry name" value="Phosphoglucomutase, C-terminal domain"/>
    <property type="match status" value="1"/>
</dbReference>
<reference evidence="11 12" key="1">
    <citation type="submission" date="2006-06" db="EMBL/GenBank/DDBJ databases">
        <title>Complete sequence of Rubrobacter xylanophilus DSM 9941.</title>
        <authorList>
            <consortium name="US DOE Joint Genome Institute"/>
            <person name="Copeland A."/>
            <person name="Lucas S."/>
            <person name="Lapidus A."/>
            <person name="Barry K."/>
            <person name="Detter J.C."/>
            <person name="Glavina del Rio T."/>
            <person name="Hammon N."/>
            <person name="Israni S."/>
            <person name="Dalin E."/>
            <person name="Tice H."/>
            <person name="Pitluck S."/>
            <person name="Munk A.C."/>
            <person name="Brettin T."/>
            <person name="Bruce D."/>
            <person name="Han C."/>
            <person name="Tapia R."/>
            <person name="Gilna P."/>
            <person name="Schmutz J."/>
            <person name="Larimer F."/>
            <person name="Land M."/>
            <person name="Hauser L."/>
            <person name="Kyrpides N."/>
            <person name="Lykidis A."/>
            <person name="da Costa M.S."/>
            <person name="Rainey F.A."/>
            <person name="Empadinhas N."/>
            <person name="Jolivet E."/>
            <person name="Battista J.R."/>
            <person name="Richardson P."/>
        </authorList>
    </citation>
    <scope>NUCLEOTIDE SEQUENCE [LARGE SCALE GENOMIC DNA]</scope>
    <source>
        <strain evidence="12">DSM 9941 / NBRC 16129 / PRD-1</strain>
    </source>
</reference>
<organism evidence="11 12">
    <name type="scientific">Rubrobacter xylanophilus (strain DSM 9941 / JCM 11954 / NBRC 16129 / PRD-1)</name>
    <dbReference type="NCBI Taxonomy" id="266117"/>
    <lineage>
        <taxon>Bacteria</taxon>
        <taxon>Bacillati</taxon>
        <taxon>Actinomycetota</taxon>
        <taxon>Rubrobacteria</taxon>
        <taxon>Rubrobacterales</taxon>
        <taxon>Rubrobacteraceae</taxon>
        <taxon>Rubrobacter</taxon>
    </lineage>
</organism>
<dbReference type="InterPro" id="IPR005843">
    <property type="entry name" value="A-D-PHexomutase_C"/>
</dbReference>
<evidence type="ECO:0000256" key="2">
    <source>
        <dbReference type="ARBA" id="ARBA00010231"/>
    </source>
</evidence>
<dbReference type="eggNOG" id="COG1109">
    <property type="taxonomic scope" value="Bacteria"/>
</dbReference>
<sequence>MYPTVHPQPGHSPCAEIPEVAMIDESIFKAYDIRGVYPESLDESVARDIGRAFVHHLGLSGARVIVARDMRLSGEALQKAFIEGVTESGADVLDLGMISTDALYFAVGHLEEPGGAMVTASHNPKEYNGFKLCREEAIALSGESGINQIKELILSGKLPGPSEVRGSVEQGDILREYTEHCLGFIGREGLRPLKIVVDAGNGMAGKMLPPIFERLPFEVVPMYFELDGSFPNHPPNPIVPENMAELQERVVAEGADLGAAFDGDADRCFVVDENGRTISGDLLAALVAKNILEKEPGATILYSAVCSKALPELIEREGGRPVRTRAGHSIIKPQMREHNAAFGAEHSGHFYFRDNYFADSGIIALLTVAELVARQEGPISRLLEPIDPYVRSGEINSEVDDQRAVLEKVENFYLKRGGVETDHLDGLTVDAGDWWFNLRPSNTEPLLRLNVEARDEKTMEQVRDEVLSLVRG</sequence>
<evidence type="ECO:0000313" key="12">
    <source>
        <dbReference type="Proteomes" id="UP000006637"/>
    </source>
</evidence>
<dbReference type="InterPro" id="IPR005841">
    <property type="entry name" value="Alpha-D-phosphohexomutase_SF"/>
</dbReference>
<feature type="domain" description="Alpha-D-phosphohexomutase C-terminal" evidence="7">
    <location>
        <begin position="394"/>
        <end position="467"/>
    </location>
</feature>
<keyword evidence="12" id="KW-1185">Reference proteome</keyword>
<keyword evidence="4" id="KW-0479">Metal-binding</keyword>
<feature type="domain" description="Alpha-D-phosphohexomutase alpha/beta/alpha" evidence="8">
    <location>
        <begin position="27"/>
        <end position="155"/>
    </location>
</feature>
<dbReference type="InterPro" id="IPR005845">
    <property type="entry name" value="A-D-PHexomutase_a/b/a-II"/>
</dbReference>
<feature type="domain" description="Alpha-D-phosphohexomutase alpha/beta/alpha" evidence="10">
    <location>
        <begin position="280"/>
        <end position="387"/>
    </location>
</feature>
<dbReference type="InterPro" id="IPR005844">
    <property type="entry name" value="A-D-PHexomutase_a/b/a-I"/>
</dbReference>
<dbReference type="Gene3D" id="3.40.120.10">
    <property type="entry name" value="Alpha-D-Glucose-1,6-Bisphosphate, subunit A, domain 3"/>
    <property type="match status" value="3"/>
</dbReference>
<dbReference type="Pfam" id="PF02878">
    <property type="entry name" value="PGM_PMM_I"/>
    <property type="match status" value="1"/>
</dbReference>
<dbReference type="KEGG" id="rxy:Rxyl_1134"/>
<accession>Q1AWX8</accession>
<feature type="domain" description="Alpha-D-phosphohexomutase alpha/beta/alpha" evidence="9">
    <location>
        <begin position="176"/>
        <end position="275"/>
    </location>
</feature>
<dbReference type="HOGENOM" id="CLU_016950_9_2_11"/>
<dbReference type="STRING" id="266117.Rxyl_1134"/>
<evidence type="ECO:0000256" key="5">
    <source>
        <dbReference type="ARBA" id="ARBA00022842"/>
    </source>
</evidence>
<dbReference type="AlphaFoldDB" id="Q1AWX8"/>
<dbReference type="Gene3D" id="3.30.310.50">
    <property type="entry name" value="Alpha-D-phosphohexomutase, C-terminal domain"/>
    <property type="match status" value="1"/>
</dbReference>
<dbReference type="CDD" id="cd03089">
    <property type="entry name" value="PMM_PGM"/>
    <property type="match status" value="1"/>
</dbReference>
<dbReference type="InterPro" id="IPR016055">
    <property type="entry name" value="A-D-PHexomutase_a/b/a-I/II/III"/>
</dbReference>
<evidence type="ECO:0000256" key="4">
    <source>
        <dbReference type="ARBA" id="ARBA00022723"/>
    </source>
</evidence>
<dbReference type="SUPFAM" id="SSF53738">
    <property type="entry name" value="Phosphoglucomutase, first 3 domains"/>
    <property type="match status" value="3"/>
</dbReference>
<gene>
    <name evidence="11" type="ordered locus">Rxyl_1134</name>
</gene>
<dbReference type="Proteomes" id="UP000006637">
    <property type="component" value="Chromosome"/>
</dbReference>
<protein>
    <submittedName>
        <fullName evidence="11">Phosphomannomutase</fullName>
        <ecNumber evidence="11">5.4.2.8</ecNumber>
    </submittedName>
</protein>
<dbReference type="Pfam" id="PF02880">
    <property type="entry name" value="PGM_PMM_III"/>
    <property type="match status" value="1"/>
</dbReference>
<evidence type="ECO:0000259" key="8">
    <source>
        <dbReference type="Pfam" id="PF02878"/>
    </source>
</evidence>
<dbReference type="Pfam" id="PF02879">
    <property type="entry name" value="PGM_PMM_II"/>
    <property type="match status" value="1"/>
</dbReference>
<dbReference type="PANTHER" id="PTHR43771:SF1">
    <property type="entry name" value="PHOSPHOMANNOMUTASE"/>
    <property type="match status" value="1"/>
</dbReference>